<protein>
    <submittedName>
        <fullName evidence="5">ABC transporter ATP-binding protein</fullName>
    </submittedName>
</protein>
<evidence type="ECO:0000259" key="4">
    <source>
        <dbReference type="PROSITE" id="PS50893"/>
    </source>
</evidence>
<organism evidence="5 6">
    <name type="scientific">Azospirillum oleiclasticum</name>
    <dbReference type="NCBI Taxonomy" id="2735135"/>
    <lineage>
        <taxon>Bacteria</taxon>
        <taxon>Pseudomonadati</taxon>
        <taxon>Pseudomonadota</taxon>
        <taxon>Alphaproteobacteria</taxon>
        <taxon>Rhodospirillales</taxon>
        <taxon>Azospirillaceae</taxon>
        <taxon>Azospirillum</taxon>
    </lineage>
</organism>
<name>A0ABX2T9M4_9PROT</name>
<dbReference type="RefSeq" id="WP_180282807.1">
    <property type="nucleotide sequence ID" value="NZ_JABFDB010000010.1"/>
</dbReference>
<dbReference type="InterPro" id="IPR051120">
    <property type="entry name" value="ABC_AA/LPS_Transport"/>
</dbReference>
<accession>A0ABX2T9M4</accession>
<evidence type="ECO:0000256" key="1">
    <source>
        <dbReference type="ARBA" id="ARBA00022448"/>
    </source>
</evidence>
<dbReference type="InterPro" id="IPR032823">
    <property type="entry name" value="BCA_ABC_TP_C"/>
</dbReference>
<dbReference type="SUPFAM" id="SSF52540">
    <property type="entry name" value="P-loop containing nucleoside triphosphate hydrolases"/>
    <property type="match status" value="1"/>
</dbReference>
<dbReference type="InterPro" id="IPR003593">
    <property type="entry name" value="AAA+_ATPase"/>
</dbReference>
<dbReference type="InterPro" id="IPR003439">
    <property type="entry name" value="ABC_transporter-like_ATP-bd"/>
</dbReference>
<feature type="domain" description="ABC transporter" evidence="4">
    <location>
        <begin position="6"/>
        <end position="237"/>
    </location>
</feature>
<dbReference type="PANTHER" id="PTHR45772">
    <property type="entry name" value="CONSERVED COMPONENT OF ABC TRANSPORTER FOR NATURAL AMINO ACIDS-RELATED"/>
    <property type="match status" value="1"/>
</dbReference>
<dbReference type="Pfam" id="PF12399">
    <property type="entry name" value="BCA_ABC_TP_C"/>
    <property type="match status" value="1"/>
</dbReference>
<evidence type="ECO:0000256" key="3">
    <source>
        <dbReference type="ARBA" id="ARBA00022840"/>
    </source>
</evidence>
<dbReference type="InterPro" id="IPR027417">
    <property type="entry name" value="P-loop_NTPase"/>
</dbReference>
<sequence>MTDAVLAVANLSKQFGGLQALRDVSFTVAAGEILGLIGPNGAGKTTLFNTLVGIHKVSAGSIRLEGREIAGRKPHRIAALGLTKTFQNVALFMDMSVLDNVLVGALLRQDLRSARVTAAACLDRVGLGAVLHKRAGDLSFPERARVELARALATGPRVILLDEVMAALNAVEMDAIMGLIRSLRADGLTIIVVEHHMRAIMTLCDRIVVLNFGQKIAEGSPAAIARDPQVVRAYLGREYQA</sequence>
<dbReference type="PANTHER" id="PTHR45772:SF9">
    <property type="entry name" value="CONSERVED COMPONENT OF ABC TRANSPORTER FOR NATURAL AMINO ACIDS"/>
    <property type="match status" value="1"/>
</dbReference>
<keyword evidence="2" id="KW-0547">Nucleotide-binding</keyword>
<dbReference type="PROSITE" id="PS50893">
    <property type="entry name" value="ABC_TRANSPORTER_2"/>
    <property type="match status" value="1"/>
</dbReference>
<evidence type="ECO:0000313" key="5">
    <source>
        <dbReference type="EMBL" id="NYZ21032.1"/>
    </source>
</evidence>
<reference evidence="5 6" key="1">
    <citation type="submission" date="2020-05" db="EMBL/GenBank/DDBJ databases">
        <title>Azospirillum oleiclasticum sp. nov, a nitrogen-fixing and heavy crude oil-emulsifying bacterium isolated from the crude oil of Yumen Oilfield.</title>
        <authorList>
            <person name="Wu D."/>
            <person name="Cai M."/>
            <person name="Zhang X."/>
        </authorList>
    </citation>
    <scope>NUCLEOTIDE SEQUENCE [LARGE SCALE GENOMIC DNA]</scope>
    <source>
        <strain evidence="5 6">ROY-1-1-2</strain>
    </source>
</reference>
<gene>
    <name evidence="5" type="ORF">HND93_15055</name>
</gene>
<keyword evidence="3 5" id="KW-0067">ATP-binding</keyword>
<proteinExistence type="predicted"/>
<evidence type="ECO:0000256" key="2">
    <source>
        <dbReference type="ARBA" id="ARBA00022741"/>
    </source>
</evidence>
<dbReference type="Proteomes" id="UP000584642">
    <property type="component" value="Unassembled WGS sequence"/>
</dbReference>
<dbReference type="CDD" id="cd03219">
    <property type="entry name" value="ABC_Mj1267_LivG_branched"/>
    <property type="match status" value="1"/>
</dbReference>
<keyword evidence="6" id="KW-1185">Reference proteome</keyword>
<dbReference type="Gene3D" id="3.40.50.300">
    <property type="entry name" value="P-loop containing nucleotide triphosphate hydrolases"/>
    <property type="match status" value="1"/>
</dbReference>
<keyword evidence="1" id="KW-0813">Transport</keyword>
<evidence type="ECO:0000313" key="6">
    <source>
        <dbReference type="Proteomes" id="UP000584642"/>
    </source>
</evidence>
<dbReference type="Pfam" id="PF00005">
    <property type="entry name" value="ABC_tran"/>
    <property type="match status" value="1"/>
</dbReference>
<dbReference type="EMBL" id="JABFDB010000010">
    <property type="protein sequence ID" value="NYZ21032.1"/>
    <property type="molecule type" value="Genomic_DNA"/>
</dbReference>
<dbReference type="GO" id="GO:0005524">
    <property type="term" value="F:ATP binding"/>
    <property type="evidence" value="ECO:0007669"/>
    <property type="project" value="UniProtKB-KW"/>
</dbReference>
<comment type="caution">
    <text evidence="5">The sequence shown here is derived from an EMBL/GenBank/DDBJ whole genome shotgun (WGS) entry which is preliminary data.</text>
</comment>
<dbReference type="SMART" id="SM00382">
    <property type="entry name" value="AAA"/>
    <property type="match status" value="1"/>
</dbReference>